<reference evidence="3" key="1">
    <citation type="journal article" date="2023" name="G3 (Bethesda)">
        <title>A reference genome for the long-term kleptoplast-retaining sea slug Elysia crispata morphotype clarki.</title>
        <authorList>
            <person name="Eastman K.E."/>
            <person name="Pendleton A.L."/>
            <person name="Shaikh M.A."/>
            <person name="Suttiyut T."/>
            <person name="Ogas R."/>
            <person name="Tomko P."/>
            <person name="Gavelis G."/>
            <person name="Widhalm J.R."/>
            <person name="Wisecaver J.H."/>
        </authorList>
    </citation>
    <scope>NUCLEOTIDE SEQUENCE</scope>
    <source>
        <strain evidence="3">ECLA1</strain>
    </source>
</reference>
<comment type="caution">
    <text evidence="3">The sequence shown here is derived from an EMBL/GenBank/DDBJ whole genome shotgun (WGS) entry which is preliminary data.</text>
</comment>
<keyword evidence="2" id="KW-0732">Signal</keyword>
<dbReference type="EMBL" id="JAWDGP010005318">
    <property type="protein sequence ID" value="KAK3757829.1"/>
    <property type="molecule type" value="Genomic_DNA"/>
</dbReference>
<keyword evidence="4" id="KW-1185">Reference proteome</keyword>
<dbReference type="Proteomes" id="UP001283361">
    <property type="component" value="Unassembled WGS sequence"/>
</dbReference>
<dbReference type="AlphaFoldDB" id="A0AAE1D585"/>
<feature type="coiled-coil region" evidence="1">
    <location>
        <begin position="190"/>
        <end position="254"/>
    </location>
</feature>
<proteinExistence type="predicted"/>
<organism evidence="3 4">
    <name type="scientific">Elysia crispata</name>
    <name type="common">lettuce slug</name>
    <dbReference type="NCBI Taxonomy" id="231223"/>
    <lineage>
        <taxon>Eukaryota</taxon>
        <taxon>Metazoa</taxon>
        <taxon>Spiralia</taxon>
        <taxon>Lophotrochozoa</taxon>
        <taxon>Mollusca</taxon>
        <taxon>Gastropoda</taxon>
        <taxon>Heterobranchia</taxon>
        <taxon>Euthyneura</taxon>
        <taxon>Panpulmonata</taxon>
        <taxon>Sacoglossa</taxon>
        <taxon>Placobranchoidea</taxon>
        <taxon>Plakobranchidae</taxon>
        <taxon>Elysia</taxon>
    </lineage>
</organism>
<name>A0AAE1D585_9GAST</name>
<gene>
    <name evidence="3" type="ORF">RRG08_049112</name>
</gene>
<evidence type="ECO:0000313" key="3">
    <source>
        <dbReference type="EMBL" id="KAK3757829.1"/>
    </source>
</evidence>
<sequence>MFNTQAIFVIVLSFQTICSGFDFSFHPFVNQSAGDECGVLHCEDNLGDNSTDTRKFEGLTLYMQTSEVRPESRQWRQLATITPQTPGKYVEKTHQSGRLSSTRAHLRLKLVNSEECMATQFSCLAIMIDAEGKATLKKSVIRAKVGSDLGPGLEETRHEQISASTSGIDGQSDKLSSAILEKLRCIGTRLSETLRENDKLEDKLESLKDSMAEKINGLEKTVFDKLQFSEIRINDKIINLKDRLDDKLSELKVRGISDSSNFQISKDMCKDIRTGEDAMHSLQANISSFGFQLDKIENAVIKSESLTTTMDDKLQNVISRITNVSTHTSALTDSVVALGKSCVKDKPQPVGEFFDPLGTGEQDWRLAFRGTAHNGVQIYPAYLYGTGIPAEVEIGCKQFNQSLPCINHFRNWDALENWSNVDEVLFAIYVNNHVVKHIIFNGIGSTSTNWFEKNRVIVSSWSDLKSLSHNYFSIKGDSRSHLTRRFLVNHYYRNCDTDKGWFLASDIAPGHCPWEKKLVLPVFLYASDNTVAVWKSNAVARADSFGIFLKYN</sequence>
<feature type="chain" id="PRO_5042151705" evidence="2">
    <location>
        <begin position="21"/>
        <end position="552"/>
    </location>
</feature>
<keyword evidence="1" id="KW-0175">Coiled coil</keyword>
<evidence type="ECO:0000256" key="2">
    <source>
        <dbReference type="SAM" id="SignalP"/>
    </source>
</evidence>
<protein>
    <submittedName>
        <fullName evidence="3">Uncharacterized protein</fullName>
    </submittedName>
</protein>
<accession>A0AAE1D585</accession>
<evidence type="ECO:0000256" key="1">
    <source>
        <dbReference type="SAM" id="Coils"/>
    </source>
</evidence>
<evidence type="ECO:0000313" key="4">
    <source>
        <dbReference type="Proteomes" id="UP001283361"/>
    </source>
</evidence>
<feature type="signal peptide" evidence="2">
    <location>
        <begin position="1"/>
        <end position="20"/>
    </location>
</feature>